<dbReference type="GO" id="GO:0000287">
    <property type="term" value="F:magnesium ion binding"/>
    <property type="evidence" value="ECO:0007669"/>
    <property type="project" value="InterPro"/>
</dbReference>
<dbReference type="EMBL" id="BA000002">
    <property type="protein sequence ID" value="BAA79272.2"/>
    <property type="molecule type" value="Genomic_DNA"/>
</dbReference>
<dbReference type="InterPro" id="IPR050060">
    <property type="entry name" value="Phosphoglucosamine_mutase"/>
</dbReference>
<dbReference type="NCBIfam" id="TIGR03990">
    <property type="entry name" value="Arch_GlmM"/>
    <property type="match status" value="1"/>
</dbReference>
<dbReference type="RefSeq" id="WP_010865661.1">
    <property type="nucleotide sequence ID" value="NC_000854.2"/>
</dbReference>
<evidence type="ECO:0000259" key="11">
    <source>
        <dbReference type="Pfam" id="PF02880"/>
    </source>
</evidence>
<dbReference type="PRINTS" id="PR00509">
    <property type="entry name" value="PGMPMM"/>
</dbReference>
<dbReference type="EnsemblBacteria" id="BAA79272">
    <property type="protein sequence ID" value="BAA79272"/>
    <property type="gene ID" value="APE_0317.1"/>
</dbReference>
<keyword evidence="3" id="KW-0597">Phosphoprotein</keyword>
<dbReference type="PANTHER" id="PTHR42946:SF1">
    <property type="entry name" value="PHOSPHOGLUCOMUTASE (ALPHA-D-GLUCOSE-1,6-BISPHOSPHATE-DEPENDENT)"/>
    <property type="match status" value="1"/>
</dbReference>
<feature type="domain" description="Alpha-D-phosphohexomutase alpha/beta/alpha" evidence="11">
    <location>
        <begin position="260"/>
        <end position="371"/>
    </location>
</feature>
<comment type="cofactor">
    <cofactor evidence="1">
        <name>Mg(2+)</name>
        <dbReference type="ChEBI" id="CHEBI:18420"/>
    </cofactor>
</comment>
<dbReference type="Pfam" id="PF02879">
    <property type="entry name" value="PGM_PMM_II"/>
    <property type="match status" value="1"/>
</dbReference>
<dbReference type="InterPro" id="IPR024086">
    <property type="entry name" value="GlmM_arc-type"/>
</dbReference>
<dbReference type="SUPFAM" id="SSF53738">
    <property type="entry name" value="Phosphoglucomutase, first 3 domains"/>
    <property type="match status" value="3"/>
</dbReference>
<dbReference type="KEGG" id="ape:APE_0317.1"/>
<dbReference type="AlphaFoldDB" id="Q9YFC4"/>
<dbReference type="InterPro" id="IPR005843">
    <property type="entry name" value="A-D-PHexomutase_C"/>
</dbReference>
<dbReference type="PROSITE" id="PS00710">
    <property type="entry name" value="PGM_PMM"/>
    <property type="match status" value="1"/>
</dbReference>
<reference evidence="12 13" key="1">
    <citation type="journal article" date="1999" name="DNA Res.">
        <title>Complete genome sequence of an aerobic hyper-thermophilic crenarchaeon, Aeropyrum pernix K1.</title>
        <authorList>
            <person name="Kawarabayasi Y."/>
            <person name="Hino Y."/>
            <person name="Horikawa H."/>
            <person name="Yamazaki S."/>
            <person name="Haikawa Y."/>
            <person name="Jin-no K."/>
            <person name="Takahashi M."/>
            <person name="Sekine M."/>
            <person name="Baba S."/>
            <person name="Ankai A."/>
            <person name="Kosugi H."/>
            <person name="Hosoyama A."/>
            <person name="Fukui S."/>
            <person name="Nagai Y."/>
            <person name="Nishijima K."/>
            <person name="Nakazawa H."/>
            <person name="Takamiya M."/>
            <person name="Masuda S."/>
            <person name="Funahashi T."/>
            <person name="Tanaka T."/>
            <person name="Kudoh Y."/>
            <person name="Yamazaki J."/>
            <person name="Kushida N."/>
            <person name="Oguchi A."/>
            <person name="Aoki K."/>
            <person name="Kubota K."/>
            <person name="Nakamura Y."/>
            <person name="Nomura N."/>
            <person name="Sako Y."/>
            <person name="Kikuchi H."/>
        </authorList>
    </citation>
    <scope>NUCLEOTIDE SEQUENCE [LARGE SCALE GENOMIC DNA]</scope>
    <source>
        <strain evidence="13">ATCC 700893 / DSM 11879 / JCM 9820 / NBRC 100138 / K1</strain>
    </source>
</reference>
<dbReference type="Gene3D" id="3.40.120.10">
    <property type="entry name" value="Alpha-D-Glucose-1,6-Bisphosphate, subunit A, domain 3"/>
    <property type="match status" value="3"/>
</dbReference>
<dbReference type="Proteomes" id="UP000002518">
    <property type="component" value="Chromosome"/>
</dbReference>
<evidence type="ECO:0000256" key="6">
    <source>
        <dbReference type="ARBA" id="ARBA00023235"/>
    </source>
</evidence>
<dbReference type="PANTHER" id="PTHR42946">
    <property type="entry name" value="PHOSPHOHEXOSE MUTASE"/>
    <property type="match status" value="1"/>
</dbReference>
<dbReference type="GO" id="GO:0004615">
    <property type="term" value="F:phosphomannomutase activity"/>
    <property type="evidence" value="ECO:0007669"/>
    <property type="project" value="TreeGrafter"/>
</dbReference>
<dbReference type="InterPro" id="IPR016066">
    <property type="entry name" value="A-D-PHexomutase_CS"/>
</dbReference>
<feature type="domain" description="Alpha-D-phosphohexomutase C-terminal" evidence="8">
    <location>
        <begin position="389"/>
        <end position="450"/>
    </location>
</feature>
<keyword evidence="13" id="KW-1185">Reference proteome</keyword>
<evidence type="ECO:0000256" key="3">
    <source>
        <dbReference type="ARBA" id="ARBA00022553"/>
    </source>
</evidence>
<proteinExistence type="inferred from homology"/>
<dbReference type="Pfam" id="PF02880">
    <property type="entry name" value="PGM_PMM_III"/>
    <property type="match status" value="1"/>
</dbReference>
<evidence type="ECO:0000259" key="10">
    <source>
        <dbReference type="Pfam" id="PF02879"/>
    </source>
</evidence>
<dbReference type="InterPro" id="IPR005846">
    <property type="entry name" value="A-D-PHexomutase_a/b/a-III"/>
</dbReference>
<dbReference type="STRING" id="272557.APE_0317.1"/>
<evidence type="ECO:0000256" key="2">
    <source>
        <dbReference type="ARBA" id="ARBA00010231"/>
    </source>
</evidence>
<dbReference type="CDD" id="cd03087">
    <property type="entry name" value="PGM_like1"/>
    <property type="match status" value="1"/>
</dbReference>
<organism evidence="12 13">
    <name type="scientific">Aeropyrum pernix (strain ATCC 700893 / DSM 11879 / JCM 9820 / NBRC 100138 / K1)</name>
    <dbReference type="NCBI Taxonomy" id="272557"/>
    <lineage>
        <taxon>Archaea</taxon>
        <taxon>Thermoproteota</taxon>
        <taxon>Thermoprotei</taxon>
        <taxon>Desulfurococcales</taxon>
        <taxon>Desulfurococcaceae</taxon>
        <taxon>Aeropyrum</taxon>
    </lineage>
</organism>
<dbReference type="InterPro" id="IPR005841">
    <property type="entry name" value="Alpha-D-phosphohexomutase_SF"/>
</dbReference>
<evidence type="ECO:0000256" key="1">
    <source>
        <dbReference type="ARBA" id="ARBA00001946"/>
    </source>
</evidence>
<dbReference type="InterPro" id="IPR005845">
    <property type="entry name" value="A-D-PHexomutase_a/b/a-II"/>
</dbReference>
<evidence type="ECO:0000256" key="7">
    <source>
        <dbReference type="RuleBase" id="RU004326"/>
    </source>
</evidence>
<evidence type="ECO:0000259" key="9">
    <source>
        <dbReference type="Pfam" id="PF02878"/>
    </source>
</evidence>
<keyword evidence="6" id="KW-0413">Isomerase</keyword>
<dbReference type="GO" id="GO:0008966">
    <property type="term" value="F:phosphoglucosamine mutase activity"/>
    <property type="evidence" value="ECO:0007669"/>
    <property type="project" value="InterPro"/>
</dbReference>
<evidence type="ECO:0000259" key="8">
    <source>
        <dbReference type="Pfam" id="PF00408"/>
    </source>
</evidence>
<evidence type="ECO:0000256" key="4">
    <source>
        <dbReference type="ARBA" id="ARBA00022723"/>
    </source>
</evidence>
<dbReference type="SUPFAM" id="SSF55957">
    <property type="entry name" value="Phosphoglucomutase, C-terminal domain"/>
    <property type="match status" value="1"/>
</dbReference>
<dbReference type="eggNOG" id="arCOG00767">
    <property type="taxonomic scope" value="Archaea"/>
</dbReference>
<dbReference type="GeneID" id="1444539"/>
<comment type="similarity">
    <text evidence="2 7">Belongs to the phosphohexose mutase family.</text>
</comment>
<evidence type="ECO:0000256" key="5">
    <source>
        <dbReference type="ARBA" id="ARBA00022842"/>
    </source>
</evidence>
<dbReference type="Pfam" id="PF00408">
    <property type="entry name" value="PGM_PMM_IV"/>
    <property type="match status" value="1"/>
</dbReference>
<dbReference type="PATRIC" id="fig|272557.25.peg.246"/>
<protein>
    <submittedName>
        <fullName evidence="12">Phospho-sugar mutase</fullName>
    </submittedName>
</protein>
<evidence type="ECO:0000313" key="13">
    <source>
        <dbReference type="Proteomes" id="UP000002518"/>
    </source>
</evidence>
<dbReference type="InterPro" id="IPR036900">
    <property type="entry name" value="A-D-PHexomutase_C_sf"/>
</dbReference>
<dbReference type="InterPro" id="IPR016055">
    <property type="entry name" value="A-D-PHexomutase_a/b/a-I/II/III"/>
</dbReference>
<feature type="domain" description="Alpha-D-phosphohexomutase alpha/beta/alpha" evidence="9">
    <location>
        <begin position="4"/>
        <end position="135"/>
    </location>
</feature>
<keyword evidence="5 7" id="KW-0460">Magnesium</keyword>
<gene>
    <name evidence="12" type="ordered locus">APE_0317.1</name>
</gene>
<dbReference type="GO" id="GO:0005975">
    <property type="term" value="P:carbohydrate metabolic process"/>
    <property type="evidence" value="ECO:0007669"/>
    <property type="project" value="InterPro"/>
</dbReference>
<sequence length="464" mass="49710">MSRRRLFGTDGVRGVIGSELTPEFVLRLARAIGAYFGRGSRILVGRDTRSGGELFEGLVAAGLAFEGVEVHLAGTLPTPALQLYVRDHGYDAGVMVTASHNPPEYNGIKVVGGDGVEVPRDVEEGIEALFWEGKFSTVEWRSVAGQPKRVHDAVDYYVNRVVENVSAFTQRGGGERVVVDCGGGATSFTTVEILKRLGARPIPLSCKPDPLFSSRDPEPTPDTLGPAASLVRSSGAVFGVGHDADGDRAIVIDDRGRVVWGDRSGALLAGFVAEVGLAKGPLKVYTGVSSSIVVEDYLRPRGIEVVWTPVGAPIIARAILTQGGIAAFEENGGYMHPPHQYVRDGGMKAALLLAMLRATGESLSSLLDRLPSYHPIKTKIPASREEALCAVEAVKQEFQGERMVTIDGVKVIGEGYWVLVRPSGTEPVVRIMLEARSEEEARALFERVLRAVKEKCGIPSGGRT</sequence>
<evidence type="ECO:0000313" key="12">
    <source>
        <dbReference type="EMBL" id="BAA79272.2"/>
    </source>
</evidence>
<feature type="domain" description="Alpha-D-phosphohexomutase alpha/beta/alpha" evidence="10">
    <location>
        <begin position="156"/>
        <end position="256"/>
    </location>
</feature>
<keyword evidence="4 7" id="KW-0479">Metal-binding</keyword>
<dbReference type="PIR" id="D72722">
    <property type="entry name" value="D72722"/>
</dbReference>
<dbReference type="FunFam" id="3.40.120.10:FF:000001">
    <property type="entry name" value="Phosphoglucosamine mutase"/>
    <property type="match status" value="1"/>
</dbReference>
<dbReference type="Pfam" id="PF02878">
    <property type="entry name" value="PGM_PMM_I"/>
    <property type="match status" value="1"/>
</dbReference>
<name>Q9YFC4_AERPE</name>
<dbReference type="InterPro" id="IPR005844">
    <property type="entry name" value="A-D-PHexomutase_a/b/a-I"/>
</dbReference>
<dbReference type="Gene3D" id="3.30.310.50">
    <property type="entry name" value="Alpha-D-phosphohexomutase, C-terminal domain"/>
    <property type="match status" value="1"/>
</dbReference>
<accession>Q9YFC4</accession>